<proteinExistence type="inferred from homology"/>
<dbReference type="RefSeq" id="WP_131185748.1">
    <property type="nucleotide sequence ID" value="NZ_QJUO01000034.1"/>
</dbReference>
<dbReference type="GO" id="GO:0016987">
    <property type="term" value="F:sigma factor activity"/>
    <property type="evidence" value="ECO:0007669"/>
    <property type="project" value="UniProtKB-KW"/>
</dbReference>
<dbReference type="NCBIfam" id="TIGR02937">
    <property type="entry name" value="sigma70-ECF"/>
    <property type="match status" value="1"/>
</dbReference>
<protein>
    <submittedName>
        <fullName evidence="7">RNA polymerase subunit sigma</fullName>
    </submittedName>
</protein>
<dbReference type="SUPFAM" id="SSF88659">
    <property type="entry name" value="Sigma3 and sigma4 domains of RNA polymerase sigma factors"/>
    <property type="match status" value="1"/>
</dbReference>
<organism evidence="7 8">
    <name type="scientific">Stutzerimonas kirkiae</name>
    <dbReference type="NCBI Taxonomy" id="2211392"/>
    <lineage>
        <taxon>Bacteria</taxon>
        <taxon>Pseudomonadati</taxon>
        <taxon>Pseudomonadota</taxon>
        <taxon>Gammaproteobacteria</taxon>
        <taxon>Pseudomonadales</taxon>
        <taxon>Pseudomonadaceae</taxon>
        <taxon>Stutzerimonas</taxon>
    </lineage>
</organism>
<evidence type="ECO:0000256" key="3">
    <source>
        <dbReference type="ARBA" id="ARBA00023082"/>
    </source>
</evidence>
<keyword evidence="3" id="KW-0731">Sigma factor</keyword>
<dbReference type="EMBL" id="QJUP01000034">
    <property type="protein sequence ID" value="TBU89268.1"/>
    <property type="molecule type" value="Genomic_DNA"/>
</dbReference>
<dbReference type="InterPro" id="IPR013325">
    <property type="entry name" value="RNA_pol_sigma_r2"/>
</dbReference>
<evidence type="ECO:0000259" key="6">
    <source>
        <dbReference type="Pfam" id="PF08281"/>
    </source>
</evidence>
<dbReference type="OrthoDB" id="9797134at2"/>
<dbReference type="Gene3D" id="1.10.10.10">
    <property type="entry name" value="Winged helix-like DNA-binding domain superfamily/Winged helix DNA-binding domain"/>
    <property type="match status" value="1"/>
</dbReference>
<sequence>MPALPPEQHPHTQIETIYEDHHSWLQGWLRQRLGNTSDAADLAQDTFLRLLASRRRELVDDPRALLRYIARGLVIDLWRRREVERAYLQSIAHLPEAQIPSEETRHLIIDSLLRIEAMLAGMPELTRQVFAMAQFDGLGHQLIADHLGISLSTVRRHLRKALIACIMAG</sequence>
<dbReference type="Pfam" id="PF04542">
    <property type="entry name" value="Sigma70_r2"/>
    <property type="match status" value="1"/>
</dbReference>
<dbReference type="InterPro" id="IPR036388">
    <property type="entry name" value="WH-like_DNA-bd_sf"/>
</dbReference>
<dbReference type="AlphaFoldDB" id="A0A4Q9QXJ8"/>
<dbReference type="GO" id="GO:0006352">
    <property type="term" value="P:DNA-templated transcription initiation"/>
    <property type="evidence" value="ECO:0007669"/>
    <property type="project" value="InterPro"/>
</dbReference>
<evidence type="ECO:0000256" key="4">
    <source>
        <dbReference type="ARBA" id="ARBA00023163"/>
    </source>
</evidence>
<dbReference type="PANTHER" id="PTHR43133:SF63">
    <property type="entry name" value="RNA POLYMERASE SIGMA FACTOR FECI-RELATED"/>
    <property type="match status" value="1"/>
</dbReference>
<dbReference type="InterPro" id="IPR014284">
    <property type="entry name" value="RNA_pol_sigma-70_dom"/>
</dbReference>
<dbReference type="Pfam" id="PF08281">
    <property type="entry name" value="Sigma70_r4_2"/>
    <property type="match status" value="1"/>
</dbReference>
<dbReference type="InterPro" id="IPR039425">
    <property type="entry name" value="RNA_pol_sigma-70-like"/>
</dbReference>
<comment type="similarity">
    <text evidence="1">Belongs to the sigma-70 factor family. ECF subfamily.</text>
</comment>
<reference evidence="7 8" key="1">
    <citation type="submission" date="2018-06" db="EMBL/GenBank/DDBJ databases">
        <title>Three novel Pseudomonas species isolated from symptomatic oak.</title>
        <authorList>
            <person name="Bueno-Gonzalez V."/>
            <person name="Brady C."/>
        </authorList>
    </citation>
    <scope>NUCLEOTIDE SEQUENCE [LARGE SCALE GENOMIC DNA]</scope>
    <source>
        <strain evidence="7 8">P17C</strain>
    </source>
</reference>
<evidence type="ECO:0000313" key="8">
    <source>
        <dbReference type="Proteomes" id="UP000292639"/>
    </source>
</evidence>
<dbReference type="InterPro" id="IPR007627">
    <property type="entry name" value="RNA_pol_sigma70_r2"/>
</dbReference>
<dbReference type="InterPro" id="IPR013249">
    <property type="entry name" value="RNA_pol_sigma70_r4_t2"/>
</dbReference>
<evidence type="ECO:0000256" key="1">
    <source>
        <dbReference type="ARBA" id="ARBA00010641"/>
    </source>
</evidence>
<keyword evidence="4" id="KW-0804">Transcription</keyword>
<dbReference type="GO" id="GO:0003677">
    <property type="term" value="F:DNA binding"/>
    <property type="evidence" value="ECO:0007669"/>
    <property type="project" value="InterPro"/>
</dbReference>
<evidence type="ECO:0000313" key="7">
    <source>
        <dbReference type="EMBL" id="TBU89268.1"/>
    </source>
</evidence>
<accession>A0A4Q9QXJ8</accession>
<keyword evidence="8" id="KW-1185">Reference proteome</keyword>
<gene>
    <name evidence="7" type="ORF">DNJ96_17575</name>
</gene>
<dbReference type="FunFam" id="1.10.1740.10:FF:000009">
    <property type="entry name" value="RNA polymerase sigma factor"/>
    <property type="match status" value="1"/>
</dbReference>
<dbReference type="Proteomes" id="UP000292639">
    <property type="component" value="Unassembled WGS sequence"/>
</dbReference>
<evidence type="ECO:0000256" key="2">
    <source>
        <dbReference type="ARBA" id="ARBA00023015"/>
    </source>
</evidence>
<dbReference type="PANTHER" id="PTHR43133">
    <property type="entry name" value="RNA POLYMERASE ECF-TYPE SIGMA FACTO"/>
    <property type="match status" value="1"/>
</dbReference>
<feature type="domain" description="RNA polymerase sigma factor 70 region 4 type 2" evidence="6">
    <location>
        <begin position="113"/>
        <end position="165"/>
    </location>
</feature>
<evidence type="ECO:0000259" key="5">
    <source>
        <dbReference type="Pfam" id="PF04542"/>
    </source>
</evidence>
<comment type="caution">
    <text evidence="7">The sequence shown here is derived from an EMBL/GenBank/DDBJ whole genome shotgun (WGS) entry which is preliminary data.</text>
</comment>
<dbReference type="NCBIfam" id="NF009180">
    <property type="entry name" value="PRK12528.1"/>
    <property type="match status" value="1"/>
</dbReference>
<keyword evidence="2" id="KW-0805">Transcription regulation</keyword>
<feature type="domain" description="RNA polymerase sigma-70 region 2" evidence="5">
    <location>
        <begin position="17"/>
        <end position="81"/>
    </location>
</feature>
<name>A0A4Q9QXJ8_9GAMM</name>
<dbReference type="InterPro" id="IPR013324">
    <property type="entry name" value="RNA_pol_sigma_r3/r4-like"/>
</dbReference>
<dbReference type="Gene3D" id="1.10.1740.10">
    <property type="match status" value="1"/>
</dbReference>
<dbReference type="SUPFAM" id="SSF88946">
    <property type="entry name" value="Sigma2 domain of RNA polymerase sigma factors"/>
    <property type="match status" value="1"/>
</dbReference>